<dbReference type="AlphaFoldDB" id="A0A9W4PHB9"/>
<dbReference type="PANTHER" id="PTHR11575:SF24">
    <property type="entry name" value="5'-NUCLEOTIDASE"/>
    <property type="match status" value="1"/>
</dbReference>
<feature type="domain" description="Calcineurin-like phosphoesterase" evidence="5">
    <location>
        <begin position="333"/>
        <end position="551"/>
    </location>
</feature>
<dbReference type="EMBL" id="CAKKMG010000103">
    <property type="protein sequence ID" value="CAH0300065.1"/>
    <property type="molecule type" value="Genomic_DNA"/>
</dbReference>
<gene>
    <name evidence="7" type="primary">yfkN</name>
    <name evidence="7" type="ORF">SRABI133_04536</name>
</gene>
<dbReference type="Gene3D" id="1.20.58.790">
    <property type="match status" value="1"/>
</dbReference>
<evidence type="ECO:0000256" key="4">
    <source>
        <dbReference type="SAM" id="SignalP"/>
    </source>
</evidence>
<dbReference type="PRINTS" id="PR01607">
    <property type="entry name" value="APYRASEFAMLY"/>
</dbReference>
<feature type="signal peptide" evidence="4">
    <location>
        <begin position="1"/>
        <end position="30"/>
    </location>
</feature>
<dbReference type="SUPFAM" id="SSF56300">
    <property type="entry name" value="Metallo-dependent phosphatases"/>
    <property type="match status" value="1"/>
</dbReference>
<dbReference type="InterPro" id="IPR029052">
    <property type="entry name" value="Metallo-depent_PP-like"/>
</dbReference>
<dbReference type="Pfam" id="PF00149">
    <property type="entry name" value="Metallophos"/>
    <property type="match status" value="1"/>
</dbReference>
<evidence type="ECO:0000313" key="7">
    <source>
        <dbReference type="EMBL" id="CAH0300065.1"/>
    </source>
</evidence>
<evidence type="ECO:0000259" key="5">
    <source>
        <dbReference type="Pfam" id="PF00149"/>
    </source>
</evidence>
<dbReference type="InterPro" id="IPR036907">
    <property type="entry name" value="5'-Nucleotdase_C_sf"/>
</dbReference>
<comment type="caution">
    <text evidence="7">The sequence shown here is derived from an EMBL/GenBank/DDBJ whole genome shotgun (WGS) entry which is preliminary data.</text>
</comment>
<dbReference type="GO" id="GO:0009166">
    <property type="term" value="P:nucleotide catabolic process"/>
    <property type="evidence" value="ECO:0007669"/>
    <property type="project" value="InterPro"/>
</dbReference>
<feature type="chain" id="PRO_5040954969" evidence="4">
    <location>
        <begin position="31"/>
        <end position="936"/>
    </location>
</feature>
<dbReference type="GO" id="GO:0005576">
    <property type="term" value="C:extracellular region"/>
    <property type="evidence" value="ECO:0007669"/>
    <property type="project" value="UniProtKB-SubCell"/>
</dbReference>
<keyword evidence="2" id="KW-0964">Secreted</keyword>
<dbReference type="GO" id="GO:0016788">
    <property type="term" value="F:hydrolase activity, acting on ester bonds"/>
    <property type="evidence" value="ECO:0007669"/>
    <property type="project" value="InterPro"/>
</dbReference>
<dbReference type="SUPFAM" id="SSF55816">
    <property type="entry name" value="5'-nucleotidase (syn. UDP-sugar hydrolase), C-terminal domain"/>
    <property type="match status" value="1"/>
</dbReference>
<evidence type="ECO:0000313" key="8">
    <source>
        <dbReference type="Proteomes" id="UP000789326"/>
    </source>
</evidence>
<dbReference type="Pfam" id="PF02872">
    <property type="entry name" value="5_nucleotid_C"/>
    <property type="match status" value="1"/>
</dbReference>
<dbReference type="InterPro" id="IPR008334">
    <property type="entry name" value="5'-Nucleotdase_C"/>
</dbReference>
<evidence type="ECO:0000256" key="1">
    <source>
        <dbReference type="ARBA" id="ARBA00004613"/>
    </source>
</evidence>
<protein>
    <submittedName>
        <fullName evidence="7">Trifunctional nucleotide phosphoesterase protein YfkN</fullName>
    </submittedName>
</protein>
<comment type="subcellular location">
    <subcellularLocation>
        <location evidence="1">Secreted</location>
    </subcellularLocation>
</comment>
<dbReference type="RefSeq" id="WP_230303758.1">
    <property type="nucleotide sequence ID" value="NZ_CAKKMG010000103.1"/>
</dbReference>
<dbReference type="Gene3D" id="3.90.780.10">
    <property type="entry name" value="5'-Nucleotidase, C-terminal domain"/>
    <property type="match status" value="1"/>
</dbReference>
<dbReference type="FunFam" id="3.90.780.10:FF:000004">
    <property type="entry name" value="UDP-sugar hydrolase, putative"/>
    <property type="match status" value="1"/>
</dbReference>
<evidence type="ECO:0000256" key="3">
    <source>
        <dbReference type="ARBA" id="ARBA00022729"/>
    </source>
</evidence>
<feature type="domain" description="5'-Nucleotidase C-terminal" evidence="6">
    <location>
        <begin position="651"/>
        <end position="804"/>
    </location>
</feature>
<reference evidence="7" key="1">
    <citation type="submission" date="2021-11" db="EMBL/GenBank/DDBJ databases">
        <authorList>
            <person name="Bulgarelli D."/>
        </authorList>
    </citation>
    <scope>NUCLEOTIDE SEQUENCE</scope>
    <source>
        <strain evidence="7">Bi133</strain>
    </source>
</reference>
<keyword evidence="3 4" id="KW-0732">Signal</keyword>
<dbReference type="PROSITE" id="PS00785">
    <property type="entry name" value="5_NUCLEOTIDASE_1"/>
    <property type="match status" value="1"/>
</dbReference>
<evidence type="ECO:0000256" key="2">
    <source>
        <dbReference type="ARBA" id="ARBA00022525"/>
    </source>
</evidence>
<evidence type="ECO:0000259" key="6">
    <source>
        <dbReference type="Pfam" id="PF02872"/>
    </source>
</evidence>
<proteinExistence type="predicted"/>
<accession>A0A9W4PHB9</accession>
<dbReference type="GO" id="GO:0046872">
    <property type="term" value="F:metal ion binding"/>
    <property type="evidence" value="ECO:0007669"/>
    <property type="project" value="InterPro"/>
</dbReference>
<dbReference type="GO" id="GO:0000166">
    <property type="term" value="F:nucleotide binding"/>
    <property type="evidence" value="ECO:0007669"/>
    <property type="project" value="InterPro"/>
</dbReference>
<name>A0A9W4PHB9_9BACI</name>
<dbReference type="InterPro" id="IPR004843">
    <property type="entry name" value="Calcineurin-like_PHP"/>
</dbReference>
<sequence>MGKKKIVKIASATIMAATTIVAVAPAPSDAATSLNSKIKTAKAAIKKPFDTYFYTSKLASVSTIEKQIKSAKQAKKDINSTIKKSMLSKKEKDAKYKEIEAYDKYITRSEGYVKGYKAAEKAKAAHGKSIGALTNAILAKKSIDIRNQYEALDKAVKKADKDIKDTVYGAKIEKLLYDKFTKSTKTALNGDLKVPYYYEKAAYWVKKGDLKTADKRMQTVSSQLKKVSNTSKLGKAIHAYVKEVKGKYDDAVYTEKKKEVAKRVNAYIALANGELKTKEQINAAKKAKAAINLNGIKESDRKEFLAKMALADKKVAAAEEALKNPAKAITLSLMHTNDTHAHLDNVAKRVTAVKEVRKSKPQALLVDAGDVFSGTLYFNEFKGQADLRFMNLMKYDVMTFGNHEFDLGSSAEGHQALADFIKGAQFPFVSSNVDFSKDDKFKGLFSDLISSKPEQGKIYNGIVKQVDGQKVGFFGLTTEETKDISSPGSIEFENYLEEAEKAVKAFKGMGVNKIVAVSHIGYDDNAAYDNDLTLAAKVKGIDVIVGGHSHTQLDAPVVVDKDDKGKTKEPTVIVQGYQYSDYLGTIDVNFDKDGKIVGQAGQLIKLSEKQDDAEAAKVLETYSSKIKELKETKTGATAVKALETPRDAGDVTKPSVRKNETELGNLITDGMLSKAKEFNKDTVIAFQNGGGIRAGIDQGEITLGEILTVLPFGNTLATMKLTGAEINEALEHSVSLAPKENGGFLHVSGMKFSYDSSKEAGNRVTKVEVLGQDGTYSELDAAKEYVVATNAFTAKGGDGFTVFKKAYEEGRMTDIGLADWENLRDYVSGLKTVDPSIEGRIKDVAGSNTDPTVVLAKDFGGTADAPKTHEGHVVVDITDIASLENAVVKGNLTLTGTPPDNFTFSQITVEGNLDLSGLNGKTVSMSGVTVNGETIL</sequence>
<dbReference type="Gene3D" id="3.60.21.10">
    <property type="match status" value="1"/>
</dbReference>
<dbReference type="PANTHER" id="PTHR11575">
    <property type="entry name" value="5'-NUCLEOTIDASE-RELATED"/>
    <property type="match status" value="1"/>
</dbReference>
<dbReference type="Proteomes" id="UP000789326">
    <property type="component" value="Unassembled WGS sequence"/>
</dbReference>
<dbReference type="InterPro" id="IPR006146">
    <property type="entry name" value="5'-Nucleotdase_CS"/>
</dbReference>
<organism evidence="7 8">
    <name type="scientific">Peribacillus simplex</name>
    <dbReference type="NCBI Taxonomy" id="1478"/>
    <lineage>
        <taxon>Bacteria</taxon>
        <taxon>Bacillati</taxon>
        <taxon>Bacillota</taxon>
        <taxon>Bacilli</taxon>
        <taxon>Bacillales</taxon>
        <taxon>Bacillaceae</taxon>
        <taxon>Peribacillus</taxon>
    </lineage>
</organism>
<dbReference type="InterPro" id="IPR006179">
    <property type="entry name" value="5_nucleotidase/apyrase"/>
</dbReference>